<dbReference type="EMBL" id="JBHMEI010000036">
    <property type="protein sequence ID" value="MFB9206203.1"/>
    <property type="molecule type" value="Genomic_DNA"/>
</dbReference>
<feature type="transmembrane region" description="Helical" evidence="1">
    <location>
        <begin position="45"/>
        <end position="64"/>
    </location>
</feature>
<keyword evidence="1" id="KW-1133">Transmembrane helix</keyword>
<reference evidence="2 3" key="1">
    <citation type="submission" date="2024-09" db="EMBL/GenBank/DDBJ databases">
        <authorList>
            <person name="Sun Q."/>
            <person name="Mori K."/>
        </authorList>
    </citation>
    <scope>NUCLEOTIDE SEQUENCE [LARGE SCALE GENOMIC DNA]</scope>
    <source>
        <strain evidence="2 3">CCM 3426</strain>
    </source>
</reference>
<sequence>MKQQWHPDPEPIKTNDTAAVGVGTALWAVALIVLLIFRPAPENTWWIWTCATGVAFGLFGMWFVRRAHRG</sequence>
<keyword evidence="3" id="KW-1185">Reference proteome</keyword>
<gene>
    <name evidence="2" type="ORF">ACFFV7_33765</name>
</gene>
<proteinExistence type="predicted"/>
<dbReference type="Proteomes" id="UP001589647">
    <property type="component" value="Unassembled WGS sequence"/>
</dbReference>
<evidence type="ECO:0000313" key="3">
    <source>
        <dbReference type="Proteomes" id="UP001589647"/>
    </source>
</evidence>
<keyword evidence="1" id="KW-0472">Membrane</keyword>
<organism evidence="2 3">
    <name type="scientific">Nonomuraea spiralis</name>
    <dbReference type="NCBI Taxonomy" id="46182"/>
    <lineage>
        <taxon>Bacteria</taxon>
        <taxon>Bacillati</taxon>
        <taxon>Actinomycetota</taxon>
        <taxon>Actinomycetes</taxon>
        <taxon>Streptosporangiales</taxon>
        <taxon>Streptosporangiaceae</taxon>
        <taxon>Nonomuraea</taxon>
    </lineage>
</organism>
<dbReference type="Pfam" id="PF10745">
    <property type="entry name" value="DUF2530"/>
    <property type="match status" value="1"/>
</dbReference>
<keyword evidence="1" id="KW-0812">Transmembrane</keyword>
<comment type="caution">
    <text evidence="2">The sequence shown here is derived from an EMBL/GenBank/DDBJ whole genome shotgun (WGS) entry which is preliminary data.</text>
</comment>
<protein>
    <submittedName>
        <fullName evidence="2">DUF2530 domain-containing protein</fullName>
    </submittedName>
</protein>
<dbReference type="InterPro" id="IPR019681">
    <property type="entry name" value="DUF2530"/>
</dbReference>
<feature type="transmembrane region" description="Helical" evidence="1">
    <location>
        <begin position="20"/>
        <end position="39"/>
    </location>
</feature>
<dbReference type="RefSeq" id="WP_189652259.1">
    <property type="nucleotide sequence ID" value="NZ_BMRC01000026.1"/>
</dbReference>
<evidence type="ECO:0000256" key="1">
    <source>
        <dbReference type="SAM" id="Phobius"/>
    </source>
</evidence>
<name>A0ABV5INW5_9ACTN</name>
<accession>A0ABV5INW5</accession>
<evidence type="ECO:0000313" key="2">
    <source>
        <dbReference type="EMBL" id="MFB9206203.1"/>
    </source>
</evidence>